<evidence type="ECO:0000313" key="2">
    <source>
        <dbReference type="EMBL" id="AJI53257.1"/>
    </source>
</evidence>
<dbReference type="AlphaFoldDB" id="A0A0B6D4M5"/>
<name>A0A0B6D4M5_9GAMM</name>
<dbReference type="EMBL" id="CP009440">
    <property type="protein sequence ID" value="AJI53257.1"/>
    <property type="molecule type" value="Genomic_DNA"/>
</dbReference>
<sequence length="77" mass="7851">MLSNNSQDIDKQVKGNKLKGNLSLGFDLNLKRSNKDDNIATSAVVASVVAGCMLAGAVLLAPEITIPAIAVGGASQL</sequence>
<reference evidence="2 3" key="1">
    <citation type="journal article" date="2015" name="Genome Announc.">
        <title>Genome sequencing of 18 francisella strains to aid in assay development and testing.</title>
        <authorList>
            <person name="Johnson S.L."/>
            <person name="Daligault H.E."/>
            <person name="Davenport K.W."/>
            <person name="Coyne S.R."/>
            <person name="Frey K.G."/>
            <person name="Koroleva G.I."/>
            <person name="Broomall S.M."/>
            <person name="Bishop-Lilly K.A."/>
            <person name="Bruce D.C."/>
            <person name="Chertkov O."/>
            <person name="Freitas T."/>
            <person name="Jaissle J."/>
            <person name="Ladner J.T."/>
            <person name="Rosenzweig C.N."/>
            <person name="Gibbons H.S."/>
            <person name="Palacios G.F."/>
            <person name="Redden C.L."/>
            <person name="Xu Y."/>
            <person name="Minogue T.D."/>
            <person name="Chain P.S."/>
        </authorList>
    </citation>
    <scope>NUCLEOTIDE SEQUENCE [LARGE SCALE GENOMIC DNA]</scope>
    <source>
        <strain evidence="2 3">GA01-2794</strain>
    </source>
</reference>
<organism evidence="2 3">
    <name type="scientific">Francisella philomiragia</name>
    <dbReference type="NCBI Taxonomy" id="28110"/>
    <lineage>
        <taxon>Bacteria</taxon>
        <taxon>Pseudomonadati</taxon>
        <taxon>Pseudomonadota</taxon>
        <taxon>Gammaproteobacteria</taxon>
        <taxon>Thiotrichales</taxon>
        <taxon>Francisellaceae</taxon>
        <taxon>Francisella</taxon>
    </lineage>
</organism>
<protein>
    <submittedName>
        <fullName evidence="2">Uncharacterized protein</fullName>
    </submittedName>
</protein>
<accession>A0A0B6D4M5</accession>
<evidence type="ECO:0000256" key="1">
    <source>
        <dbReference type="SAM" id="Phobius"/>
    </source>
</evidence>
<feature type="transmembrane region" description="Helical" evidence="1">
    <location>
        <begin position="39"/>
        <end position="61"/>
    </location>
</feature>
<gene>
    <name evidence="2" type="ORF">LA55_915</name>
</gene>
<dbReference type="Proteomes" id="UP000031830">
    <property type="component" value="Chromosome"/>
</dbReference>
<keyword evidence="1" id="KW-0472">Membrane</keyword>
<keyword evidence="1" id="KW-0812">Transmembrane</keyword>
<evidence type="ECO:0000313" key="3">
    <source>
        <dbReference type="Proteomes" id="UP000031830"/>
    </source>
</evidence>
<dbReference type="KEGG" id="fpz:LA55_915"/>
<dbReference type="RefSeq" id="WP_044526089.1">
    <property type="nucleotide sequence ID" value="NZ_CP009440.1"/>
</dbReference>
<proteinExistence type="predicted"/>
<keyword evidence="1" id="KW-1133">Transmembrane helix</keyword>